<dbReference type="Proteomes" id="UP000194360">
    <property type="component" value="Unassembled WGS sequence"/>
</dbReference>
<gene>
    <name evidence="1" type="ORF">BG845_02374</name>
</gene>
<evidence type="ECO:0000313" key="1">
    <source>
        <dbReference type="EMBL" id="OSY41032.1"/>
    </source>
</evidence>
<accession>A0A1Y2N0W0</accession>
<evidence type="ECO:0000313" key="2">
    <source>
        <dbReference type="Proteomes" id="UP000194360"/>
    </source>
</evidence>
<sequence>MSTVSPVLDVAQRQRAARALRIELRRTLPDYLADVVCALLVALDVLADAFADDARPRDDLAAADRYLAASALAAVTAYDERLVTFVGEQLEDLAAAYPDEPSLSRLAESLLAQPE</sequence>
<organism evidence="1 2">
    <name type="scientific">Pseudonocardia autotrophica</name>
    <name type="common">Amycolata autotrophica</name>
    <name type="synonym">Nocardia autotrophica</name>
    <dbReference type="NCBI Taxonomy" id="2074"/>
    <lineage>
        <taxon>Bacteria</taxon>
        <taxon>Bacillati</taxon>
        <taxon>Actinomycetota</taxon>
        <taxon>Actinomycetes</taxon>
        <taxon>Pseudonocardiales</taxon>
        <taxon>Pseudonocardiaceae</taxon>
        <taxon>Pseudonocardia</taxon>
    </lineage>
</organism>
<dbReference type="STRING" id="2074.BG845_02374"/>
<proteinExistence type="predicted"/>
<reference evidence="1 2" key="1">
    <citation type="submission" date="2016-09" db="EMBL/GenBank/DDBJ databases">
        <title>Pseudonocardia autotrophica DSM535, a candidate organism with high potential of specific P450 cytochromes.</title>
        <authorList>
            <person name="Grumaz C."/>
            <person name="Vainshtein Y."/>
            <person name="Kirstahler P."/>
            <person name="Sohn K."/>
        </authorList>
    </citation>
    <scope>NUCLEOTIDE SEQUENCE [LARGE SCALE GENOMIC DNA]</scope>
    <source>
        <strain evidence="1 2">DSM 535</strain>
    </source>
</reference>
<dbReference type="AlphaFoldDB" id="A0A1Y2N0W0"/>
<dbReference type="RefSeq" id="WP_085912631.1">
    <property type="nucleotide sequence ID" value="NZ_AP018920.1"/>
</dbReference>
<keyword evidence="2" id="KW-1185">Reference proteome</keyword>
<dbReference type="EMBL" id="MIGB01000010">
    <property type="protein sequence ID" value="OSY41032.1"/>
    <property type="molecule type" value="Genomic_DNA"/>
</dbReference>
<protein>
    <submittedName>
        <fullName evidence="1">Uncharacterized protein</fullName>
    </submittedName>
</protein>
<name>A0A1Y2N0W0_PSEAH</name>
<comment type="caution">
    <text evidence="1">The sequence shown here is derived from an EMBL/GenBank/DDBJ whole genome shotgun (WGS) entry which is preliminary data.</text>
</comment>